<dbReference type="GO" id="GO:0005524">
    <property type="term" value="F:ATP binding"/>
    <property type="evidence" value="ECO:0007669"/>
    <property type="project" value="UniProtKB-UniRule"/>
</dbReference>
<dbReference type="CDD" id="cd04322">
    <property type="entry name" value="LysRS_N"/>
    <property type="match status" value="1"/>
</dbReference>
<feature type="binding site" evidence="13">
    <location>
        <position position="412"/>
    </location>
    <ligand>
        <name>Mg(2+)</name>
        <dbReference type="ChEBI" id="CHEBI:18420"/>
        <label>2</label>
    </ligand>
</feature>
<evidence type="ECO:0000256" key="11">
    <source>
        <dbReference type="ARBA" id="ARBA00023146"/>
    </source>
</evidence>
<dbReference type="GO" id="GO:0005829">
    <property type="term" value="C:cytosol"/>
    <property type="evidence" value="ECO:0007669"/>
    <property type="project" value="TreeGrafter"/>
</dbReference>
<feature type="binding site" evidence="13">
    <location>
        <position position="412"/>
    </location>
    <ligand>
        <name>Mg(2+)</name>
        <dbReference type="ChEBI" id="CHEBI:18420"/>
        <label>1</label>
    </ligand>
</feature>
<comment type="caution">
    <text evidence="16">The sequence shown here is derived from an EMBL/GenBank/DDBJ whole genome shotgun (WGS) entry which is preliminary data.</text>
</comment>
<name>A0A1F7RTW0_9BACT</name>
<evidence type="ECO:0000256" key="12">
    <source>
        <dbReference type="ARBA" id="ARBA00048573"/>
    </source>
</evidence>
<evidence type="ECO:0000256" key="13">
    <source>
        <dbReference type="HAMAP-Rule" id="MF_00252"/>
    </source>
</evidence>
<comment type="catalytic activity">
    <reaction evidence="12 13 14">
        <text>tRNA(Lys) + L-lysine + ATP = L-lysyl-tRNA(Lys) + AMP + diphosphate</text>
        <dbReference type="Rhea" id="RHEA:20792"/>
        <dbReference type="Rhea" id="RHEA-COMP:9696"/>
        <dbReference type="Rhea" id="RHEA-COMP:9697"/>
        <dbReference type="ChEBI" id="CHEBI:30616"/>
        <dbReference type="ChEBI" id="CHEBI:32551"/>
        <dbReference type="ChEBI" id="CHEBI:33019"/>
        <dbReference type="ChEBI" id="CHEBI:78442"/>
        <dbReference type="ChEBI" id="CHEBI:78529"/>
        <dbReference type="ChEBI" id="CHEBI:456215"/>
        <dbReference type="EC" id="6.1.1.6"/>
    </reaction>
</comment>
<dbReference type="AlphaFoldDB" id="A0A1F7RTW0"/>
<dbReference type="EC" id="6.1.1.6" evidence="13"/>
<evidence type="ECO:0000256" key="4">
    <source>
        <dbReference type="ARBA" id="ARBA00022490"/>
    </source>
</evidence>
<keyword evidence="7 13" id="KW-0547">Nucleotide-binding</keyword>
<dbReference type="InterPro" id="IPR004365">
    <property type="entry name" value="NA-bd_OB_tRNA"/>
</dbReference>
<dbReference type="PRINTS" id="PR00982">
    <property type="entry name" value="TRNASYNTHLYS"/>
</dbReference>
<feature type="binding site" evidence="13">
    <location>
        <position position="405"/>
    </location>
    <ligand>
        <name>Mg(2+)</name>
        <dbReference type="ChEBI" id="CHEBI:18420"/>
        <label>1</label>
    </ligand>
</feature>
<comment type="subcellular location">
    <subcellularLocation>
        <location evidence="1 13">Cytoplasm</location>
    </subcellularLocation>
</comment>
<comment type="similarity">
    <text evidence="2 13">Belongs to the class-II aminoacyl-tRNA synthetase family.</text>
</comment>
<evidence type="ECO:0000256" key="8">
    <source>
        <dbReference type="ARBA" id="ARBA00022840"/>
    </source>
</evidence>
<dbReference type="GO" id="GO:0006430">
    <property type="term" value="P:lysyl-tRNA aminoacylation"/>
    <property type="evidence" value="ECO:0007669"/>
    <property type="project" value="UniProtKB-UniRule"/>
</dbReference>
<dbReference type="FunFam" id="2.40.50.140:FF:000024">
    <property type="entry name" value="Lysine--tRNA ligase"/>
    <property type="match status" value="1"/>
</dbReference>
<evidence type="ECO:0000256" key="7">
    <source>
        <dbReference type="ARBA" id="ARBA00022741"/>
    </source>
</evidence>
<evidence type="ECO:0000259" key="15">
    <source>
        <dbReference type="PROSITE" id="PS50862"/>
    </source>
</evidence>
<evidence type="ECO:0000313" key="16">
    <source>
        <dbReference type="EMBL" id="OGL44528.1"/>
    </source>
</evidence>
<dbReference type="InterPro" id="IPR044136">
    <property type="entry name" value="Lys-tRNA-ligase_II_N"/>
</dbReference>
<dbReference type="PANTHER" id="PTHR42918:SF15">
    <property type="entry name" value="LYSINE--TRNA LIGASE, CHLOROPLASTIC_MITOCHONDRIAL"/>
    <property type="match status" value="1"/>
</dbReference>
<dbReference type="FunFam" id="3.30.930.10:FF:000001">
    <property type="entry name" value="Lysine--tRNA ligase"/>
    <property type="match status" value="1"/>
</dbReference>
<accession>A0A1F7RTW0</accession>
<sequence length="495" mass="57181">MKNEENELIVQRKNKIEELKALGLNPYPNDFKPAFTVNDIMLKYHEINSQELEKHNEEVQISGRIITMRIMGKTTFAHIQDSSGKMQIMVRENDLGEKDYNIFKKLLDIGDFIGIKGRVFRTRTGELTVLGDFFKLLSKSIRPLPEKWHGLKDVEIRYRQRYVDLIVNSDVKAVFKKRSSIISSMREFMNREGFLEVETPMMQSIPGGAAAKPFKTYHNALGMELFLRIAPELYLKRLVVGGIERVYEINRNFRNEGISTHHNPEFTMMEFYMAYATYFELMEFTEKLISFTAEKVLETLKIRYGEHDLDLTPPWERIGLVNSIEKFTGISGEELKTIDGATSAAKRLGIKFDEKGPKGKIILTIFEELVQPRLINPTFIYDFPLDISPLSRKKDDNPELVERFELYVAGMEIANAFSELNDPQDQRERFVKQMAERASGNQEAHMMDEDYLRALEQGMPPTAGEGIGIDRLTMLLTNSNSIRDVILFPQMRKES</sequence>
<comment type="subunit">
    <text evidence="3 13">Homodimer.</text>
</comment>
<dbReference type="SUPFAM" id="SSF50249">
    <property type="entry name" value="Nucleic acid-binding proteins"/>
    <property type="match status" value="1"/>
</dbReference>
<reference evidence="16 17" key="1">
    <citation type="journal article" date="2016" name="Nat. Commun.">
        <title>Thousands of microbial genomes shed light on interconnected biogeochemical processes in an aquifer system.</title>
        <authorList>
            <person name="Anantharaman K."/>
            <person name="Brown C.T."/>
            <person name="Hug L.A."/>
            <person name="Sharon I."/>
            <person name="Castelle C.J."/>
            <person name="Probst A.J."/>
            <person name="Thomas B.C."/>
            <person name="Singh A."/>
            <person name="Wilkins M.J."/>
            <person name="Karaoz U."/>
            <person name="Brodie E.L."/>
            <person name="Williams K.H."/>
            <person name="Hubbard S.S."/>
            <person name="Banfield J.F."/>
        </authorList>
    </citation>
    <scope>NUCLEOTIDE SEQUENCE [LARGE SCALE GENOMIC DNA]</scope>
</reference>
<dbReference type="NCBIfam" id="TIGR00499">
    <property type="entry name" value="lysS_bact"/>
    <property type="match status" value="1"/>
</dbReference>
<dbReference type="InterPro" id="IPR045864">
    <property type="entry name" value="aa-tRNA-synth_II/BPL/LPL"/>
</dbReference>
<dbReference type="InterPro" id="IPR012340">
    <property type="entry name" value="NA-bd_OB-fold"/>
</dbReference>
<dbReference type="HAMAP" id="MF_00252">
    <property type="entry name" value="Lys_tRNA_synth_class2"/>
    <property type="match status" value="1"/>
</dbReference>
<dbReference type="PROSITE" id="PS50862">
    <property type="entry name" value="AA_TRNA_LIGASE_II"/>
    <property type="match status" value="1"/>
</dbReference>
<dbReference type="CDD" id="cd00775">
    <property type="entry name" value="LysRS_core"/>
    <property type="match status" value="1"/>
</dbReference>
<keyword evidence="6 13" id="KW-0479">Metal-binding</keyword>
<dbReference type="Pfam" id="PF00152">
    <property type="entry name" value="tRNA-synt_2"/>
    <property type="match status" value="1"/>
</dbReference>
<dbReference type="Gene3D" id="2.40.50.140">
    <property type="entry name" value="Nucleic acid-binding proteins"/>
    <property type="match status" value="1"/>
</dbReference>
<feature type="domain" description="Aminoacyl-transfer RNA synthetases class-II family profile" evidence="15">
    <location>
        <begin position="175"/>
        <end position="489"/>
    </location>
</feature>
<dbReference type="SUPFAM" id="SSF55681">
    <property type="entry name" value="Class II aaRS and biotin synthetases"/>
    <property type="match status" value="1"/>
</dbReference>
<evidence type="ECO:0000256" key="10">
    <source>
        <dbReference type="ARBA" id="ARBA00022917"/>
    </source>
</evidence>
<dbReference type="Proteomes" id="UP000178797">
    <property type="component" value="Unassembled WGS sequence"/>
</dbReference>
<keyword evidence="10 13" id="KW-0648">Protein biosynthesis</keyword>
<evidence type="ECO:0000256" key="5">
    <source>
        <dbReference type="ARBA" id="ARBA00022598"/>
    </source>
</evidence>
<gene>
    <name evidence="13" type="primary">lysS</name>
    <name evidence="16" type="ORF">A2W05_10970</name>
</gene>
<evidence type="ECO:0000256" key="14">
    <source>
        <dbReference type="RuleBase" id="RU000336"/>
    </source>
</evidence>
<proteinExistence type="inferred from homology"/>
<dbReference type="Gene3D" id="3.30.930.10">
    <property type="entry name" value="Bira Bifunctional Protein, Domain 2"/>
    <property type="match status" value="1"/>
</dbReference>
<dbReference type="EMBL" id="MGDE01000179">
    <property type="protein sequence ID" value="OGL44528.1"/>
    <property type="molecule type" value="Genomic_DNA"/>
</dbReference>
<dbReference type="GO" id="GO:0004824">
    <property type="term" value="F:lysine-tRNA ligase activity"/>
    <property type="evidence" value="ECO:0007669"/>
    <property type="project" value="UniProtKB-UniRule"/>
</dbReference>
<evidence type="ECO:0000256" key="2">
    <source>
        <dbReference type="ARBA" id="ARBA00008226"/>
    </source>
</evidence>
<keyword evidence="11 13" id="KW-0030">Aminoacyl-tRNA synthetase</keyword>
<dbReference type="GO" id="GO:0000049">
    <property type="term" value="F:tRNA binding"/>
    <property type="evidence" value="ECO:0007669"/>
    <property type="project" value="TreeGrafter"/>
</dbReference>
<dbReference type="PANTHER" id="PTHR42918">
    <property type="entry name" value="LYSYL-TRNA SYNTHETASE"/>
    <property type="match status" value="1"/>
</dbReference>
<organism evidence="16 17">
    <name type="scientific">Candidatus Schekmanbacteria bacterium RBG_16_38_10</name>
    <dbReference type="NCBI Taxonomy" id="1817879"/>
    <lineage>
        <taxon>Bacteria</taxon>
        <taxon>Candidatus Schekmaniibacteriota</taxon>
    </lineage>
</organism>
<dbReference type="NCBIfam" id="NF001756">
    <property type="entry name" value="PRK00484.1"/>
    <property type="match status" value="1"/>
</dbReference>
<comment type="cofactor">
    <cofactor evidence="13 14">
        <name>Mg(2+)</name>
        <dbReference type="ChEBI" id="CHEBI:18420"/>
    </cofactor>
    <text evidence="13 14">Binds 3 Mg(2+) ions per subunit.</text>
</comment>
<keyword evidence="9 13" id="KW-0460">Magnesium</keyword>
<evidence type="ECO:0000256" key="9">
    <source>
        <dbReference type="ARBA" id="ARBA00022842"/>
    </source>
</evidence>
<dbReference type="GO" id="GO:0000287">
    <property type="term" value="F:magnesium ion binding"/>
    <property type="evidence" value="ECO:0007669"/>
    <property type="project" value="UniProtKB-UniRule"/>
</dbReference>
<evidence type="ECO:0000313" key="17">
    <source>
        <dbReference type="Proteomes" id="UP000178797"/>
    </source>
</evidence>
<keyword evidence="8 13" id="KW-0067">ATP-binding</keyword>
<evidence type="ECO:0000256" key="6">
    <source>
        <dbReference type="ARBA" id="ARBA00022723"/>
    </source>
</evidence>
<dbReference type="Pfam" id="PF01336">
    <property type="entry name" value="tRNA_anti-codon"/>
    <property type="match status" value="1"/>
</dbReference>
<protein>
    <recommendedName>
        <fullName evidence="13">Lysine--tRNA ligase</fullName>
        <ecNumber evidence="13">6.1.1.6</ecNumber>
    </recommendedName>
    <alternativeName>
        <fullName evidence="13">Lysyl-tRNA synthetase</fullName>
        <shortName evidence="13">LysRS</shortName>
    </alternativeName>
</protein>
<dbReference type="InterPro" id="IPR002313">
    <property type="entry name" value="Lys-tRNA-ligase_II"/>
</dbReference>
<evidence type="ECO:0000256" key="1">
    <source>
        <dbReference type="ARBA" id="ARBA00004496"/>
    </source>
</evidence>
<evidence type="ECO:0000256" key="3">
    <source>
        <dbReference type="ARBA" id="ARBA00011738"/>
    </source>
</evidence>
<keyword evidence="5 13" id="KW-0436">Ligase</keyword>
<dbReference type="InterPro" id="IPR006195">
    <property type="entry name" value="aa-tRNA-synth_II"/>
</dbReference>
<keyword evidence="4 13" id="KW-0963">Cytoplasm</keyword>
<dbReference type="InterPro" id="IPR004364">
    <property type="entry name" value="Aa-tRNA-synt_II"/>
</dbReference>
<dbReference type="InterPro" id="IPR018149">
    <property type="entry name" value="Lys-tRNA-synth_II_C"/>
</dbReference>